<name>A0ABS5IAP4_9PROT</name>
<dbReference type="CDD" id="cd01335">
    <property type="entry name" value="Radical_SAM"/>
    <property type="match status" value="1"/>
</dbReference>
<dbReference type="Gene3D" id="3.40.50.280">
    <property type="entry name" value="Cobalamin-binding domain"/>
    <property type="match status" value="1"/>
</dbReference>
<evidence type="ECO:0000256" key="5">
    <source>
        <dbReference type="ARBA" id="ARBA00022723"/>
    </source>
</evidence>
<dbReference type="SUPFAM" id="SSF52242">
    <property type="entry name" value="Cobalamin (vitamin B12)-binding domain"/>
    <property type="match status" value="1"/>
</dbReference>
<evidence type="ECO:0000256" key="3">
    <source>
        <dbReference type="ARBA" id="ARBA00022679"/>
    </source>
</evidence>
<dbReference type="InterPro" id="IPR051198">
    <property type="entry name" value="BchE-like"/>
</dbReference>
<keyword evidence="3" id="KW-0808">Transferase</keyword>
<keyword evidence="2" id="KW-0489">Methyltransferase</keyword>
<dbReference type="SFLD" id="SFLDG01123">
    <property type="entry name" value="methyltransferase_(Class_B)"/>
    <property type="match status" value="1"/>
</dbReference>
<protein>
    <submittedName>
        <fullName evidence="10">Radical SAM protein</fullName>
    </submittedName>
</protein>
<dbReference type="InterPro" id="IPR011990">
    <property type="entry name" value="TPR-like_helical_dom_sf"/>
</dbReference>
<sequence length="575" mass="64686">MPNKAPVIAFVHLPTVLYGQIFDLGADPPYLCMPLGIMYLSATLKQKSIAADIFTIDYAVAARDLRLDVIDDDRDLSAYRDGPELFINEVAAEAAAGRVPDVIAVSLMFSTSRLIAMQITEALKRKWPKAMVIFGGNHATNDVPYLLSHPDVDYVCRGEADWAFPQFINQLAETDRPVVQGFYGKADLAEGKGTCAICVYPEELDELPFPDWAIIEVESYQATKSKRKRDFVSEVGTRNVSIMTSRGCPFSCTFCASHSVHGRKMRFRSVDNVLAEMNEIYRRFGATLFVPEDDLFTANKKRTLALLEGIRGLDIPGLEMEFPNALSVNTLDEDVIDALCRSGMRLFSLAVESGSPHTQVQLIKKRVNLDRARRLVKYANDRDLYTRVNFIIGFPNEKMEHIQETIDFAKTLGADWSVIQVATPLLGSEMFDQFNAMGVLDFDSRNWENTYWDRGFDTEDFTASELVEVAYRANLEVNFLNNRQMRLGQWELAIGVFTDVADLHPFHVIAHYLILQCLEHLGRNVEAMERLAHIRHLVETVDSSADMLRKYGDLVPELVSRLGQVDARAASSLVA</sequence>
<gene>
    <name evidence="10" type="ORF">KEC16_06420</name>
</gene>
<evidence type="ECO:0000259" key="8">
    <source>
        <dbReference type="PROSITE" id="PS51332"/>
    </source>
</evidence>
<feature type="domain" description="Radical SAM core" evidence="9">
    <location>
        <begin position="234"/>
        <end position="457"/>
    </location>
</feature>
<dbReference type="RefSeq" id="WP_211547027.1">
    <property type="nucleotide sequence ID" value="NZ_JAGTUF010000004.1"/>
</dbReference>
<dbReference type="SUPFAM" id="SSF48452">
    <property type="entry name" value="TPR-like"/>
    <property type="match status" value="1"/>
</dbReference>
<evidence type="ECO:0000313" key="11">
    <source>
        <dbReference type="Proteomes" id="UP000680714"/>
    </source>
</evidence>
<reference evidence="10 11" key="1">
    <citation type="submission" date="2021-04" db="EMBL/GenBank/DDBJ databases">
        <title>Magnetospirillum sulfuroxidans sp. nov., a facultative chemolithoautotrophic sulfur-oxidizing alphaproteobacterium isolated from freshwater sediment and proposals for Paramagetospirillum gen. nov., and Magnetospirillaceae fam. nov.</title>
        <authorList>
            <person name="Koziaeva V."/>
            <person name="Geelhoed J.S."/>
            <person name="Sorokin D.Y."/>
            <person name="Grouzdev D.S."/>
        </authorList>
    </citation>
    <scope>NUCLEOTIDE SEQUENCE [LARGE SCALE GENOMIC DNA]</scope>
    <source>
        <strain evidence="10 11">J10</strain>
    </source>
</reference>
<keyword evidence="4" id="KW-0949">S-adenosyl-L-methionine</keyword>
<dbReference type="Proteomes" id="UP000680714">
    <property type="component" value="Unassembled WGS sequence"/>
</dbReference>
<accession>A0ABS5IAP4</accession>
<dbReference type="SFLD" id="SFLDS00029">
    <property type="entry name" value="Radical_SAM"/>
    <property type="match status" value="1"/>
</dbReference>
<evidence type="ECO:0000259" key="9">
    <source>
        <dbReference type="PROSITE" id="PS51918"/>
    </source>
</evidence>
<proteinExistence type="predicted"/>
<evidence type="ECO:0000256" key="1">
    <source>
        <dbReference type="ARBA" id="ARBA00001966"/>
    </source>
</evidence>
<dbReference type="EMBL" id="JAGTUF010000004">
    <property type="protein sequence ID" value="MBR9971341.1"/>
    <property type="molecule type" value="Genomic_DNA"/>
</dbReference>
<feature type="domain" description="B12-binding" evidence="8">
    <location>
        <begin position="36"/>
        <end position="178"/>
    </location>
</feature>
<evidence type="ECO:0000256" key="7">
    <source>
        <dbReference type="ARBA" id="ARBA00023014"/>
    </source>
</evidence>
<evidence type="ECO:0000256" key="4">
    <source>
        <dbReference type="ARBA" id="ARBA00022691"/>
    </source>
</evidence>
<dbReference type="PROSITE" id="PS51918">
    <property type="entry name" value="RADICAL_SAM"/>
    <property type="match status" value="1"/>
</dbReference>
<dbReference type="InterPro" id="IPR034466">
    <property type="entry name" value="Methyltransferase_Class_B"/>
</dbReference>
<dbReference type="InterPro" id="IPR007197">
    <property type="entry name" value="rSAM"/>
</dbReference>
<keyword evidence="5" id="KW-0479">Metal-binding</keyword>
<dbReference type="InterPro" id="IPR006158">
    <property type="entry name" value="Cobalamin-bd"/>
</dbReference>
<dbReference type="Pfam" id="PF02310">
    <property type="entry name" value="B12-binding"/>
    <property type="match status" value="1"/>
</dbReference>
<dbReference type="InterPro" id="IPR006638">
    <property type="entry name" value="Elp3/MiaA/NifB-like_rSAM"/>
</dbReference>
<dbReference type="PANTHER" id="PTHR43409">
    <property type="entry name" value="ANAEROBIC MAGNESIUM-PROTOPORPHYRIN IX MONOMETHYL ESTER CYCLASE-RELATED"/>
    <property type="match status" value="1"/>
</dbReference>
<keyword evidence="7" id="KW-0411">Iron-sulfur</keyword>
<organism evidence="10 11">
    <name type="scientific">Magnetospirillum sulfuroxidans</name>
    <dbReference type="NCBI Taxonomy" id="611300"/>
    <lineage>
        <taxon>Bacteria</taxon>
        <taxon>Pseudomonadati</taxon>
        <taxon>Pseudomonadota</taxon>
        <taxon>Alphaproteobacteria</taxon>
        <taxon>Rhodospirillales</taxon>
        <taxon>Rhodospirillaceae</taxon>
        <taxon>Magnetospirillum</taxon>
    </lineage>
</organism>
<dbReference type="SUPFAM" id="SSF102114">
    <property type="entry name" value="Radical SAM enzymes"/>
    <property type="match status" value="1"/>
</dbReference>
<comment type="caution">
    <text evidence="10">The sequence shown here is derived from an EMBL/GenBank/DDBJ whole genome shotgun (WGS) entry which is preliminary data.</text>
</comment>
<evidence type="ECO:0000313" key="10">
    <source>
        <dbReference type="EMBL" id="MBR9971341.1"/>
    </source>
</evidence>
<keyword evidence="6" id="KW-0408">Iron</keyword>
<comment type="cofactor">
    <cofactor evidence="1">
        <name>[4Fe-4S] cluster</name>
        <dbReference type="ChEBI" id="CHEBI:49883"/>
    </cofactor>
</comment>
<dbReference type="PROSITE" id="PS51332">
    <property type="entry name" value="B12_BINDING"/>
    <property type="match status" value="1"/>
</dbReference>
<keyword evidence="11" id="KW-1185">Reference proteome</keyword>
<evidence type="ECO:0000256" key="6">
    <source>
        <dbReference type="ARBA" id="ARBA00023004"/>
    </source>
</evidence>
<evidence type="ECO:0000256" key="2">
    <source>
        <dbReference type="ARBA" id="ARBA00022603"/>
    </source>
</evidence>
<dbReference type="SFLD" id="SFLDG01082">
    <property type="entry name" value="B12-binding_domain_containing"/>
    <property type="match status" value="1"/>
</dbReference>
<dbReference type="PANTHER" id="PTHR43409:SF7">
    <property type="entry name" value="BLL1977 PROTEIN"/>
    <property type="match status" value="1"/>
</dbReference>
<dbReference type="Pfam" id="PF04055">
    <property type="entry name" value="Radical_SAM"/>
    <property type="match status" value="1"/>
</dbReference>
<dbReference type="Gene3D" id="3.80.30.20">
    <property type="entry name" value="tm_1862 like domain"/>
    <property type="match status" value="1"/>
</dbReference>
<dbReference type="SMART" id="SM00729">
    <property type="entry name" value="Elp3"/>
    <property type="match status" value="1"/>
</dbReference>
<dbReference type="InterPro" id="IPR036724">
    <property type="entry name" value="Cobalamin-bd_sf"/>
</dbReference>
<dbReference type="InterPro" id="IPR023404">
    <property type="entry name" value="rSAM_horseshoe"/>
</dbReference>
<dbReference type="InterPro" id="IPR058240">
    <property type="entry name" value="rSAM_sf"/>
</dbReference>